<sequence length="223" mass="23608">MTTPAAVVFDLDGTLCEGTQPEESLYEAAFAATDVEPFGSPGELWAALDGPPEPDPEDERSSLAAGFRRVGAQHGRRGVPADALAAGLIDAVDYSAVAYRAGAEAALAAAREHGPVAVMTNGPARRQRPKVRTLGLDERVDAVVYAGDMERRKPHPEPFARVCRAIETPSETTLYVGDSLENDVAGAHGAGLLAAWCPQHERDPGQYRPEHVFDGPADLDGVV</sequence>
<dbReference type="SUPFAM" id="SSF56784">
    <property type="entry name" value="HAD-like"/>
    <property type="match status" value="1"/>
</dbReference>
<accession>A0A847UGE3</accession>
<keyword evidence="4" id="KW-0460">Magnesium</keyword>
<dbReference type="Proteomes" id="UP000608662">
    <property type="component" value="Unassembled WGS sequence"/>
</dbReference>
<evidence type="ECO:0000256" key="4">
    <source>
        <dbReference type="ARBA" id="ARBA00022842"/>
    </source>
</evidence>
<dbReference type="InterPro" id="IPR023214">
    <property type="entry name" value="HAD_sf"/>
</dbReference>
<dbReference type="InterPro" id="IPR036412">
    <property type="entry name" value="HAD-like_sf"/>
</dbReference>
<reference evidence="5" key="1">
    <citation type="submission" date="2019-12" db="EMBL/GenBank/DDBJ databases">
        <title>Whole-genome sequence of Halomicrobium mukohataei pws1.</title>
        <authorList>
            <person name="Verma D.K."/>
            <person name="Gopal K."/>
            <person name="Prasad E.S."/>
        </authorList>
    </citation>
    <scope>NUCLEOTIDE SEQUENCE</scope>
    <source>
        <strain evidence="5">Pws1</strain>
    </source>
</reference>
<evidence type="ECO:0000313" key="5">
    <source>
        <dbReference type="EMBL" id="NLV11317.1"/>
    </source>
</evidence>
<dbReference type="InterPro" id="IPR051400">
    <property type="entry name" value="HAD-like_hydrolase"/>
</dbReference>
<organism evidence="5 6">
    <name type="scientific">Halomicrobium mukohataei</name>
    <dbReference type="NCBI Taxonomy" id="57705"/>
    <lineage>
        <taxon>Archaea</taxon>
        <taxon>Methanobacteriati</taxon>
        <taxon>Methanobacteriota</taxon>
        <taxon>Stenosarchaea group</taxon>
        <taxon>Halobacteria</taxon>
        <taxon>Halobacteriales</taxon>
        <taxon>Haloarculaceae</taxon>
        <taxon>Halomicrobium</taxon>
    </lineage>
</organism>
<dbReference type="PANTHER" id="PTHR46470">
    <property type="entry name" value="N-ACYLNEURAMINATE-9-PHOSPHATASE"/>
    <property type="match status" value="1"/>
</dbReference>
<dbReference type="InterPro" id="IPR006439">
    <property type="entry name" value="HAD-SF_hydro_IA"/>
</dbReference>
<evidence type="ECO:0000256" key="3">
    <source>
        <dbReference type="ARBA" id="ARBA00022801"/>
    </source>
</evidence>
<dbReference type="EMBL" id="WOYG01000001">
    <property type="protein sequence ID" value="NLV11317.1"/>
    <property type="molecule type" value="Genomic_DNA"/>
</dbReference>
<evidence type="ECO:0000256" key="2">
    <source>
        <dbReference type="ARBA" id="ARBA00007958"/>
    </source>
</evidence>
<gene>
    <name evidence="5" type="ORF">GOC74_15420</name>
</gene>
<dbReference type="GO" id="GO:0016787">
    <property type="term" value="F:hydrolase activity"/>
    <property type="evidence" value="ECO:0007669"/>
    <property type="project" value="UniProtKB-KW"/>
</dbReference>
<evidence type="ECO:0000313" key="6">
    <source>
        <dbReference type="Proteomes" id="UP000608662"/>
    </source>
</evidence>
<dbReference type="SFLD" id="SFLDS00003">
    <property type="entry name" value="Haloacid_Dehalogenase"/>
    <property type="match status" value="1"/>
</dbReference>
<keyword evidence="3 5" id="KW-0378">Hydrolase</keyword>
<proteinExistence type="inferred from homology"/>
<evidence type="ECO:0000256" key="1">
    <source>
        <dbReference type="ARBA" id="ARBA00001946"/>
    </source>
</evidence>
<dbReference type="GO" id="GO:0044281">
    <property type="term" value="P:small molecule metabolic process"/>
    <property type="evidence" value="ECO:0007669"/>
    <property type="project" value="UniProtKB-ARBA"/>
</dbReference>
<dbReference type="OrthoDB" id="27736at2157"/>
<dbReference type="NCBIfam" id="TIGR01549">
    <property type="entry name" value="HAD-SF-IA-v1"/>
    <property type="match status" value="1"/>
</dbReference>
<comment type="cofactor">
    <cofactor evidence="1">
        <name>Mg(2+)</name>
        <dbReference type="ChEBI" id="CHEBI:18420"/>
    </cofactor>
</comment>
<dbReference type="AlphaFoldDB" id="A0A847UGE3"/>
<comment type="caution">
    <text evidence="5">The sequence shown here is derived from an EMBL/GenBank/DDBJ whole genome shotgun (WGS) entry which is preliminary data.</text>
</comment>
<dbReference type="Gene3D" id="3.40.50.1000">
    <property type="entry name" value="HAD superfamily/HAD-like"/>
    <property type="match status" value="1"/>
</dbReference>
<name>A0A847UGE3_9EURY</name>
<dbReference type="RefSeq" id="WP_170095016.1">
    <property type="nucleotide sequence ID" value="NZ_WOYG01000001.1"/>
</dbReference>
<comment type="similarity">
    <text evidence="2">Belongs to the HAD-like hydrolase superfamily.</text>
</comment>
<protein>
    <submittedName>
        <fullName evidence="5">HAD-IA family hydrolase</fullName>
    </submittedName>
</protein>
<dbReference type="Pfam" id="PF00702">
    <property type="entry name" value="Hydrolase"/>
    <property type="match status" value="1"/>
</dbReference>
<dbReference type="SFLD" id="SFLDG01129">
    <property type="entry name" value="C1.5:_HAD__Beta-PGM__Phosphata"/>
    <property type="match status" value="1"/>
</dbReference>
<dbReference type="Gene3D" id="1.20.120.710">
    <property type="entry name" value="Haloacid dehalogenase hydrolase-like domain"/>
    <property type="match status" value="1"/>
</dbReference>